<sequence>MFVTSLLPASYTGVETVTKLAGQTAHLLNSIPLDEEDTRFAFDVYPHQTPCLSNQLQ</sequence>
<evidence type="ECO:0000313" key="4">
    <source>
        <dbReference type="Proteomes" id="UP000837958"/>
    </source>
</evidence>
<dbReference type="AlphaFoldDB" id="A0A0H3PER1"/>
<reference evidence="1" key="3">
    <citation type="submission" date="2024-01" db="EMBL/GenBank/DDBJ databases">
        <authorList>
            <person name="Riesbeck K."/>
        </authorList>
    </citation>
    <scope>NUCLEOTIDE SEQUENCE</scope>
    <source>
        <strain evidence="1">3655</strain>
    </source>
</reference>
<reference evidence="2 3" key="1">
    <citation type="journal article" date="2007" name="Genome Biol.">
        <title>Characterization and modeling of the Haemophilus influenzae core and supragenomes based on the complete genomic sequences of Rd and 12 clinical nontypeable strains.</title>
        <authorList>
            <person name="Hogg J.S."/>
            <person name="Hu F.Z."/>
            <person name="Janto B."/>
            <person name="Boissy R."/>
            <person name="Hayes J."/>
            <person name="Keefe R."/>
            <person name="Post J.C."/>
            <person name="Ehrlich G.D."/>
        </authorList>
    </citation>
    <scope>NUCLEOTIDE SEQUENCE [LARGE SCALE GENOMIC DNA]</scope>
    <source>
        <strain evidence="2">3655</strain>
        <strain evidence="3">NTHi 3655</strain>
    </source>
</reference>
<evidence type="ECO:0000313" key="2">
    <source>
        <dbReference type="EMBL" id="EDJ93074.1"/>
    </source>
</evidence>
<reference evidence="4" key="2">
    <citation type="submission" date="2021-11" db="EMBL/GenBank/DDBJ databases">
        <authorList>
            <person name="Riesbeck K."/>
        </authorList>
    </citation>
    <scope>NUCLEOTIDE SEQUENCE [LARGE SCALE GENOMIC DNA]</scope>
</reference>
<dbReference type="Proteomes" id="UP000003185">
    <property type="component" value="Unassembled WGS sequence"/>
</dbReference>
<dbReference type="Proteomes" id="UP000837958">
    <property type="component" value="Chromosome"/>
</dbReference>
<dbReference type="EC" id="1.2.1.11" evidence="2"/>
<protein>
    <submittedName>
        <fullName evidence="2">Aspartate-semialdehyde dehydrogenase</fullName>
        <ecNumber evidence="2">1.2.1.11</ecNumber>
    </submittedName>
</protein>
<keyword evidence="2" id="KW-0560">Oxidoreductase</keyword>
<dbReference type="SUPFAM" id="SSF55347">
    <property type="entry name" value="Glyceraldehyde-3-phosphate dehydrogenase-like, C-terminal domain"/>
    <property type="match status" value="1"/>
</dbReference>
<name>A0A0H3PER1_HAEI3</name>
<dbReference type="GO" id="GO:0004073">
    <property type="term" value="F:aspartate-semialdehyde dehydrogenase activity"/>
    <property type="evidence" value="ECO:0007669"/>
    <property type="project" value="UniProtKB-EC"/>
</dbReference>
<organism evidence="2 3">
    <name type="scientific">Haemophilus influenzae (strain NTHi 3655)</name>
    <dbReference type="NCBI Taxonomy" id="375177"/>
    <lineage>
        <taxon>Bacteria</taxon>
        <taxon>Pseudomonadati</taxon>
        <taxon>Pseudomonadota</taxon>
        <taxon>Gammaproteobacteria</taxon>
        <taxon>Pasteurellales</taxon>
        <taxon>Pasteurellaceae</taxon>
        <taxon>Haemophilus</taxon>
    </lineage>
</organism>
<accession>A0A0H3PER1</accession>
<dbReference type="EMBL" id="OV040719">
    <property type="protein sequence ID" value="CAH0451253.1"/>
    <property type="molecule type" value="Genomic_DNA"/>
</dbReference>
<proteinExistence type="predicted"/>
<dbReference type="EMBL" id="AAZF01000003">
    <property type="protein sequence ID" value="EDJ93074.1"/>
    <property type="molecule type" value="Genomic_DNA"/>
</dbReference>
<gene>
    <name evidence="2" type="ORF">CGSHi3655_09106</name>
    <name evidence="1" type="ORF">KRLU3655_LOCUS1329</name>
</gene>
<evidence type="ECO:0000313" key="3">
    <source>
        <dbReference type="Proteomes" id="UP000003185"/>
    </source>
</evidence>
<evidence type="ECO:0000313" key="1">
    <source>
        <dbReference type="EMBL" id="CAH0451253.1"/>
    </source>
</evidence>